<reference evidence="3" key="2">
    <citation type="submission" date="2020-09" db="EMBL/GenBank/DDBJ databases">
        <authorList>
            <person name="Sun Q."/>
            <person name="Kim S."/>
        </authorList>
    </citation>
    <scope>NUCLEOTIDE SEQUENCE</scope>
    <source>
        <strain evidence="3">KCTC 32296</strain>
    </source>
</reference>
<dbReference type="RefSeq" id="WP_189485473.1">
    <property type="nucleotide sequence ID" value="NZ_BMZB01000001.1"/>
</dbReference>
<proteinExistence type="predicted"/>
<dbReference type="Gene3D" id="1.25.40.10">
    <property type="entry name" value="Tetratricopeptide repeat domain"/>
    <property type="match status" value="1"/>
</dbReference>
<organism evidence="3 4">
    <name type="scientific">Asticcacaulis endophyticus</name>
    <dbReference type="NCBI Taxonomy" id="1395890"/>
    <lineage>
        <taxon>Bacteria</taxon>
        <taxon>Pseudomonadati</taxon>
        <taxon>Pseudomonadota</taxon>
        <taxon>Alphaproteobacteria</taxon>
        <taxon>Caulobacterales</taxon>
        <taxon>Caulobacteraceae</taxon>
        <taxon>Asticcacaulis</taxon>
    </lineage>
</organism>
<dbReference type="AlphaFoldDB" id="A0A918PYX3"/>
<evidence type="ECO:0000256" key="1">
    <source>
        <dbReference type="SAM" id="Coils"/>
    </source>
</evidence>
<dbReference type="SUPFAM" id="SSF81901">
    <property type="entry name" value="HCP-like"/>
    <property type="match status" value="1"/>
</dbReference>
<feature type="compositionally biased region" description="Acidic residues" evidence="2">
    <location>
        <begin position="726"/>
        <end position="740"/>
    </location>
</feature>
<evidence type="ECO:0000256" key="2">
    <source>
        <dbReference type="SAM" id="MobiDB-lite"/>
    </source>
</evidence>
<evidence type="ECO:0000313" key="4">
    <source>
        <dbReference type="Proteomes" id="UP000662572"/>
    </source>
</evidence>
<dbReference type="Proteomes" id="UP000662572">
    <property type="component" value="Unassembled WGS sequence"/>
</dbReference>
<feature type="coiled-coil region" evidence="1">
    <location>
        <begin position="213"/>
        <end position="268"/>
    </location>
</feature>
<dbReference type="Pfam" id="PF08238">
    <property type="entry name" value="Sel1"/>
    <property type="match status" value="3"/>
</dbReference>
<name>A0A918PYX3_9CAUL</name>
<dbReference type="PANTHER" id="PTHR11102">
    <property type="entry name" value="SEL-1-LIKE PROTEIN"/>
    <property type="match status" value="1"/>
</dbReference>
<comment type="caution">
    <text evidence="3">The sequence shown here is derived from an EMBL/GenBank/DDBJ whole genome shotgun (WGS) entry which is preliminary data.</text>
</comment>
<feature type="coiled-coil region" evidence="1">
    <location>
        <begin position="348"/>
        <end position="404"/>
    </location>
</feature>
<feature type="compositionally biased region" description="Low complexity" evidence="2">
    <location>
        <begin position="1069"/>
        <end position="1081"/>
    </location>
</feature>
<protein>
    <submittedName>
        <fullName evidence="3">Localization factor PodJL</fullName>
    </submittedName>
</protein>
<dbReference type="EMBL" id="BMZB01000001">
    <property type="protein sequence ID" value="GGZ27830.1"/>
    <property type="molecule type" value="Genomic_DNA"/>
</dbReference>
<accession>A0A918PYX3</accession>
<evidence type="ECO:0000313" key="3">
    <source>
        <dbReference type="EMBL" id="GGZ27830.1"/>
    </source>
</evidence>
<feature type="compositionally biased region" description="Basic and acidic residues" evidence="2">
    <location>
        <begin position="108"/>
        <end position="143"/>
    </location>
</feature>
<feature type="region of interest" description="Disordered" evidence="2">
    <location>
        <begin position="40"/>
        <end position="143"/>
    </location>
</feature>
<feature type="region of interest" description="Disordered" evidence="2">
    <location>
        <begin position="721"/>
        <end position="740"/>
    </location>
</feature>
<sequence>MSAGTPWSVKGIDSKAREVAKDLARRSGMTLGEWLNQVILEGDEPEADPRENRGRRPYVPQNDYQPESGEDYPSGGGRMKRTYTSSRHDEEFINRPRRSAPAFSSVAARERAARYEDDYDRYERGGDERHPAERHSSGSEDLSRVARALESLGSRIETSETRSASAVRGVSQAVEGLLTRLERTEAGVTARTEHLAEKLESHADDVFTSRERLMRTEEDQAVLAERLEAAERLVDAQAERLEGLSGHLREERERVARLEAELRAPQQQENIRALEGALGKISNQLYETDVRNRENFKDVRSDMLGLSHRLTQMELRDPDAAAQNLIDKVVAQVSHRLDSAEAQTSTALKTLEQSFAALDSRLLRTEERGDVSDPESVQSLRRLADDLTRRIDEARVEIARSLEDTTHHNIEQALSGVHEQLAQVDQRSAKAIEQMGHNVLKVADNLNRRMTGVERQGHDAADRLNAELRRVADSVEVRFARQDGQHSQALERLGGEIARISERLSSRISESERRTAQVLDGVQAHLRQTHEHTHTELGERIRQSEARTAQILEDARARIEQRLSKAESQHLAERMTRATPAPDVLPSAFASRSRYAPPSEPVVEDVLDVVDDAEVDAELDAAAVTRFDFTPPVAETVEADTDADDLDLTGHLLKNVTGFGEERADDGLQDARFKPDYDPFEDDLDAPAASVEAESFREDDEADPFANVALSRKTAPRLRHDRDPFADEADGEGAADIFDDEPLKGFGARRDEEAPQEAPVSVSTRDALAAARAAVRASLEDSDDRRPGLGGLKLGASRTRGAVADKPVKTVKATESKGAQKSGLGETLKKAFKASSVAVALTAVGAGGYAVLRDEGNSGQAPIKPDAARKTDVATPIAAAAITPPVEDRAALERQFQDAVQALTANDPVGIDKLKAVANQGYAPAQFRLGRIYDGEEGFGGIAPDKVQARLWTQRAAEGGVSRAMHNLGLMYYAGDGGQPDRGQAATWFRRAAERGIVDSQYNLGIMYREGIGVTLNPTEAYKWLLIAEAGGDKEAAQAVADLKTELSAPQRRIAESQANGFQAKADDAATLASAPSAPQP</sequence>
<dbReference type="InterPro" id="IPR050767">
    <property type="entry name" value="Sel1_AlgK"/>
</dbReference>
<dbReference type="Gene3D" id="1.20.120.20">
    <property type="entry name" value="Apolipoprotein"/>
    <property type="match status" value="1"/>
</dbReference>
<reference evidence="3" key="1">
    <citation type="journal article" date="2014" name="Int. J. Syst. Evol. Microbiol.">
        <title>Complete genome sequence of Corynebacterium casei LMG S-19264T (=DSM 44701T), isolated from a smear-ripened cheese.</title>
        <authorList>
            <consortium name="US DOE Joint Genome Institute (JGI-PGF)"/>
            <person name="Walter F."/>
            <person name="Albersmeier A."/>
            <person name="Kalinowski J."/>
            <person name="Ruckert C."/>
        </authorList>
    </citation>
    <scope>NUCLEOTIDE SEQUENCE</scope>
    <source>
        <strain evidence="3">KCTC 32296</strain>
    </source>
</reference>
<dbReference type="PANTHER" id="PTHR11102:SF160">
    <property type="entry name" value="ERAD-ASSOCIATED E3 UBIQUITIN-PROTEIN LIGASE COMPONENT HRD3"/>
    <property type="match status" value="1"/>
</dbReference>
<keyword evidence="4" id="KW-1185">Reference proteome</keyword>
<dbReference type="InterPro" id="IPR011990">
    <property type="entry name" value="TPR-like_helical_dom_sf"/>
</dbReference>
<keyword evidence="1" id="KW-0175">Coiled coil</keyword>
<dbReference type="SMART" id="SM00671">
    <property type="entry name" value="SEL1"/>
    <property type="match status" value="3"/>
</dbReference>
<gene>
    <name evidence="3" type="primary">podJ</name>
    <name evidence="3" type="ORF">GCM10011273_11920</name>
</gene>
<feature type="region of interest" description="Disordered" evidence="2">
    <location>
        <begin position="1051"/>
        <end position="1081"/>
    </location>
</feature>
<dbReference type="InterPro" id="IPR006597">
    <property type="entry name" value="Sel1-like"/>
</dbReference>